<organism evidence="1 2">
    <name type="scientific">Burkholderia vietnamiensis</name>
    <dbReference type="NCBI Taxonomy" id="60552"/>
    <lineage>
        <taxon>Bacteria</taxon>
        <taxon>Pseudomonadati</taxon>
        <taxon>Pseudomonadota</taxon>
        <taxon>Betaproteobacteria</taxon>
        <taxon>Burkholderiales</taxon>
        <taxon>Burkholderiaceae</taxon>
        <taxon>Burkholderia</taxon>
        <taxon>Burkholderia cepacia complex</taxon>
    </lineage>
</organism>
<evidence type="ECO:0000313" key="2">
    <source>
        <dbReference type="Proteomes" id="UP000237632"/>
    </source>
</evidence>
<proteinExistence type="predicted"/>
<comment type="caution">
    <text evidence="1">The sequence shown here is derived from an EMBL/GenBank/DDBJ whole genome shotgun (WGS) entry which is preliminary data.</text>
</comment>
<name>A0AA45BD96_BURVI</name>
<accession>A0AA45BD96</accession>
<dbReference type="AlphaFoldDB" id="A0AA45BD96"/>
<protein>
    <submittedName>
        <fullName evidence="1">Uncharacterized protein</fullName>
    </submittedName>
</protein>
<reference evidence="1 2" key="1">
    <citation type="submission" date="2018-03" db="EMBL/GenBank/DDBJ databases">
        <authorList>
            <person name="Nguyen K."/>
            <person name="Fouts D."/>
            <person name="Sutton G."/>
        </authorList>
    </citation>
    <scope>NUCLEOTIDE SEQUENCE [LARGE SCALE GENOMIC DNA]</scope>
    <source>
        <strain evidence="1 2">AU3578</strain>
    </source>
</reference>
<dbReference type="EMBL" id="PVHK01000120">
    <property type="protein sequence ID" value="PRH41263.1"/>
    <property type="molecule type" value="Genomic_DNA"/>
</dbReference>
<sequence length="62" mass="6613">MVRRPLRNAAASHDSAFVRSDRLRDGAVRGSGRAPMLAAPHTLGVTRDGIGTAMLDSVRGQR</sequence>
<evidence type="ECO:0000313" key="1">
    <source>
        <dbReference type="EMBL" id="PRH41263.1"/>
    </source>
</evidence>
<dbReference type="Proteomes" id="UP000237632">
    <property type="component" value="Unassembled WGS sequence"/>
</dbReference>
<gene>
    <name evidence="1" type="ORF">C6T65_16670</name>
</gene>